<dbReference type="OrthoDB" id="4494971at2759"/>
<keyword evidence="3" id="KW-1185">Reference proteome</keyword>
<name>A0A0U5CHS1_ASPCI</name>
<feature type="signal peptide" evidence="1">
    <location>
        <begin position="1"/>
        <end position="19"/>
    </location>
</feature>
<keyword evidence="1" id="KW-0732">Signal</keyword>
<evidence type="ECO:0000313" key="3">
    <source>
        <dbReference type="Proteomes" id="UP000054771"/>
    </source>
</evidence>
<feature type="chain" id="PRO_5006855732" evidence="1">
    <location>
        <begin position="20"/>
        <end position="70"/>
    </location>
</feature>
<proteinExistence type="predicted"/>
<dbReference type="AlphaFoldDB" id="A0A0U5CHS1"/>
<dbReference type="EMBL" id="CDMC01000018">
    <property type="protein sequence ID" value="CEL10345.1"/>
    <property type="molecule type" value="Genomic_DNA"/>
</dbReference>
<organism evidence="2 3">
    <name type="scientific">Aspergillus calidoustus</name>
    <dbReference type="NCBI Taxonomy" id="454130"/>
    <lineage>
        <taxon>Eukaryota</taxon>
        <taxon>Fungi</taxon>
        <taxon>Dikarya</taxon>
        <taxon>Ascomycota</taxon>
        <taxon>Pezizomycotina</taxon>
        <taxon>Eurotiomycetes</taxon>
        <taxon>Eurotiomycetidae</taxon>
        <taxon>Eurotiales</taxon>
        <taxon>Aspergillaceae</taxon>
        <taxon>Aspergillus</taxon>
        <taxon>Aspergillus subgen. Nidulantes</taxon>
    </lineage>
</organism>
<dbReference type="OMA" id="FWATIPA"/>
<gene>
    <name evidence="2" type="ORF">ASPCAL13466</name>
</gene>
<protein>
    <submittedName>
        <fullName evidence="2">Uncharacterized protein</fullName>
    </submittedName>
</protein>
<reference evidence="3" key="1">
    <citation type="journal article" date="2016" name="Genome Announc.">
        <title>Draft genome sequences of fungus Aspergillus calidoustus.</title>
        <authorList>
            <person name="Horn F."/>
            <person name="Linde J."/>
            <person name="Mattern D.J."/>
            <person name="Walther G."/>
            <person name="Guthke R."/>
            <person name="Scherlach K."/>
            <person name="Martin K."/>
            <person name="Brakhage A.A."/>
            <person name="Petzke L."/>
            <person name="Valiante V."/>
        </authorList>
    </citation>
    <scope>NUCLEOTIDE SEQUENCE [LARGE SCALE GENOMIC DNA]</scope>
    <source>
        <strain evidence="3">SF006504</strain>
    </source>
</reference>
<evidence type="ECO:0000313" key="2">
    <source>
        <dbReference type="EMBL" id="CEL10345.1"/>
    </source>
</evidence>
<dbReference type="Proteomes" id="UP000054771">
    <property type="component" value="Unassembled WGS sequence"/>
</dbReference>
<evidence type="ECO:0000256" key="1">
    <source>
        <dbReference type="SAM" id="SignalP"/>
    </source>
</evidence>
<sequence>MKFWATIPATVFLVTKVNAIALDVREVPGSDWIYTTVQDGVCHNFDNPIIQYYLDPGSNGGKSFLCRIFK</sequence>
<accession>A0A0U5CHS1</accession>